<evidence type="ECO:0000313" key="3">
    <source>
        <dbReference type="EMBL" id="QQZ51018.1"/>
    </source>
</evidence>
<accession>A0A974S9T9</accession>
<gene>
    <name evidence="3" type="ORF">JKL49_07420</name>
</gene>
<dbReference type="AlphaFoldDB" id="A0A974S9T9"/>
<evidence type="ECO:0000256" key="1">
    <source>
        <dbReference type="ARBA" id="ARBA00006484"/>
    </source>
</evidence>
<sequence length="89" mass="9542">MPKTVLITGCSTGFGQAAAHLFAARGWNVVATMRNAVQSSALAALPNVLVTRLDVQDRASIETAIAEGSPVRPDRCPGQQCRLWPVRRL</sequence>
<evidence type="ECO:0000256" key="2">
    <source>
        <dbReference type="ARBA" id="ARBA00023002"/>
    </source>
</evidence>
<dbReference type="InterPro" id="IPR036291">
    <property type="entry name" value="NAD(P)-bd_dom_sf"/>
</dbReference>
<name>A0A974S9T9_9CAUL</name>
<dbReference type="GO" id="GO:0006654">
    <property type="term" value="P:phosphatidic acid biosynthetic process"/>
    <property type="evidence" value="ECO:0007669"/>
    <property type="project" value="TreeGrafter"/>
</dbReference>
<dbReference type="PANTHER" id="PTHR44169">
    <property type="entry name" value="NADPH-DEPENDENT 1-ACYLDIHYDROXYACETONE PHOSPHATE REDUCTASE"/>
    <property type="match status" value="1"/>
</dbReference>
<dbReference type="GO" id="GO:0004806">
    <property type="term" value="F:triacylglycerol lipase activity"/>
    <property type="evidence" value="ECO:0007669"/>
    <property type="project" value="TreeGrafter"/>
</dbReference>
<dbReference type="SUPFAM" id="SSF51735">
    <property type="entry name" value="NAD(P)-binding Rossmann-fold domains"/>
    <property type="match status" value="1"/>
</dbReference>
<keyword evidence="2" id="KW-0560">Oxidoreductase</keyword>
<comment type="similarity">
    <text evidence="1">Belongs to the short-chain dehydrogenases/reductases (SDR) family.</text>
</comment>
<dbReference type="Gene3D" id="3.40.50.720">
    <property type="entry name" value="NAD(P)-binding Rossmann-like Domain"/>
    <property type="match status" value="1"/>
</dbReference>
<dbReference type="EMBL" id="CP068570">
    <property type="protein sequence ID" value="QQZ51018.1"/>
    <property type="molecule type" value="Genomic_DNA"/>
</dbReference>
<protein>
    <submittedName>
        <fullName evidence="3">SDR family NAD(P)-dependent oxidoreductase</fullName>
    </submittedName>
</protein>
<dbReference type="Pfam" id="PF00106">
    <property type="entry name" value="adh_short"/>
    <property type="match status" value="1"/>
</dbReference>
<proteinExistence type="inferred from homology"/>
<dbReference type="InterPro" id="IPR002347">
    <property type="entry name" value="SDR_fam"/>
</dbReference>
<reference evidence="3" key="1">
    <citation type="submission" date="2021-01" db="EMBL/GenBank/DDBJ databases">
        <title>Genome sequence of Phenylobacterium sp. 20VBR1 isolated from a valley glaceir, Ny-Alesund, Svalbard.</title>
        <authorList>
            <person name="Thomas F.A."/>
            <person name="Krishnan K.P."/>
            <person name="Sinha R.K."/>
        </authorList>
    </citation>
    <scope>NUCLEOTIDE SEQUENCE</scope>
    <source>
        <strain evidence="3">20VBR1</strain>
    </source>
</reference>
<dbReference type="PANTHER" id="PTHR44169:SF6">
    <property type="entry name" value="NADPH-DEPENDENT 1-ACYLDIHYDROXYACETONE PHOSPHATE REDUCTASE"/>
    <property type="match status" value="1"/>
</dbReference>
<organism evidence="3">
    <name type="scientific">Phenylobacterium glaciei</name>
    <dbReference type="NCBI Taxonomy" id="2803784"/>
    <lineage>
        <taxon>Bacteria</taxon>
        <taxon>Pseudomonadati</taxon>
        <taxon>Pseudomonadota</taxon>
        <taxon>Alphaproteobacteria</taxon>
        <taxon>Caulobacterales</taxon>
        <taxon>Caulobacteraceae</taxon>
        <taxon>Phenylobacterium</taxon>
    </lineage>
</organism>
<dbReference type="GO" id="GO:0000140">
    <property type="term" value="F:acylglycerone-phosphate reductase (NADP+) activity"/>
    <property type="evidence" value="ECO:0007669"/>
    <property type="project" value="TreeGrafter"/>
</dbReference>
<dbReference type="GO" id="GO:0005811">
    <property type="term" value="C:lipid droplet"/>
    <property type="evidence" value="ECO:0007669"/>
    <property type="project" value="TreeGrafter"/>
</dbReference>
<dbReference type="GO" id="GO:0019433">
    <property type="term" value="P:triglyceride catabolic process"/>
    <property type="evidence" value="ECO:0007669"/>
    <property type="project" value="TreeGrafter"/>
</dbReference>